<proteinExistence type="predicted"/>
<reference evidence="2" key="1">
    <citation type="submission" date="2022-08" db="UniProtKB">
        <authorList>
            <consortium name="EnsemblMetazoa"/>
        </authorList>
    </citation>
    <scope>IDENTIFICATION</scope>
    <source>
        <strain evidence="2">EBRO</strain>
    </source>
</reference>
<accession>A0A182IPQ5</accession>
<dbReference type="AlphaFoldDB" id="A0A182IPQ5"/>
<protein>
    <submittedName>
        <fullName evidence="2">Uncharacterized protein</fullName>
    </submittedName>
</protein>
<dbReference type="EnsemblMetazoa" id="AATE003120-RA">
    <property type="protein sequence ID" value="AATE003120-PA.1"/>
    <property type="gene ID" value="AATE003120"/>
</dbReference>
<name>A0A182IPQ5_ANOAO</name>
<evidence type="ECO:0000256" key="1">
    <source>
        <dbReference type="SAM" id="MobiDB-lite"/>
    </source>
</evidence>
<feature type="region of interest" description="Disordered" evidence="1">
    <location>
        <begin position="89"/>
        <end position="109"/>
    </location>
</feature>
<sequence>MQAEGKGLGVLLIAAEIIAFGILPDFPDYPGIVVLVRGYVGARSIATPATDPLSNKLKHIPFRLGKKFTSSEPKPPARHPVLDEVNEVDAKRTSTSWTTRSSRAGKSTANGCFNLPQGAHFRHSTKLFNPDRLGWAKRA</sequence>
<organism evidence="2">
    <name type="scientific">Anopheles atroparvus</name>
    <name type="common">European mosquito</name>
    <dbReference type="NCBI Taxonomy" id="41427"/>
    <lineage>
        <taxon>Eukaryota</taxon>
        <taxon>Metazoa</taxon>
        <taxon>Ecdysozoa</taxon>
        <taxon>Arthropoda</taxon>
        <taxon>Hexapoda</taxon>
        <taxon>Insecta</taxon>
        <taxon>Pterygota</taxon>
        <taxon>Neoptera</taxon>
        <taxon>Endopterygota</taxon>
        <taxon>Diptera</taxon>
        <taxon>Nematocera</taxon>
        <taxon>Culicoidea</taxon>
        <taxon>Culicidae</taxon>
        <taxon>Anophelinae</taxon>
        <taxon>Anopheles</taxon>
    </lineage>
</organism>
<dbReference type="VEuPathDB" id="VectorBase:AATE003120"/>
<evidence type="ECO:0000313" key="2">
    <source>
        <dbReference type="EnsemblMetazoa" id="AATE003120-PA.1"/>
    </source>
</evidence>
<feature type="compositionally biased region" description="Low complexity" evidence="1">
    <location>
        <begin position="93"/>
        <end position="102"/>
    </location>
</feature>